<dbReference type="InterPro" id="IPR041175">
    <property type="entry name" value="VLRF1/Vms1"/>
</dbReference>
<evidence type="ECO:0000256" key="3">
    <source>
        <dbReference type="ARBA" id="ARBA00022490"/>
    </source>
</evidence>
<name>A0A060T7U2_BLAAD</name>
<keyword evidence="6 10" id="KW-0255">Endonuclease</keyword>
<keyword evidence="9" id="KW-0175">Coiled coil</keyword>
<evidence type="ECO:0000256" key="9">
    <source>
        <dbReference type="ARBA" id="ARBA00023054"/>
    </source>
</evidence>
<dbReference type="GO" id="GO:0036503">
    <property type="term" value="P:ERAD pathway"/>
    <property type="evidence" value="ECO:0007669"/>
    <property type="project" value="TreeGrafter"/>
</dbReference>
<dbReference type="PhylomeDB" id="A0A060T7U2"/>
<keyword evidence="8" id="KW-0040">ANK repeat</keyword>
<dbReference type="PROSITE" id="PS52044">
    <property type="entry name" value="VLRF1"/>
    <property type="match status" value="1"/>
</dbReference>
<dbReference type="GO" id="GO:0004519">
    <property type="term" value="F:endonuclease activity"/>
    <property type="evidence" value="ECO:0007669"/>
    <property type="project" value="UniProtKB-KW"/>
</dbReference>
<dbReference type="Pfam" id="PF18826">
    <property type="entry name" value="bVLRF1"/>
    <property type="match status" value="1"/>
</dbReference>
<feature type="region of interest" description="Disordered" evidence="11">
    <location>
        <begin position="539"/>
        <end position="583"/>
    </location>
</feature>
<evidence type="ECO:0000256" key="1">
    <source>
        <dbReference type="ARBA" id="ARBA00004496"/>
    </source>
</evidence>
<feature type="compositionally biased region" description="Basic and acidic residues" evidence="11">
    <location>
        <begin position="556"/>
        <end position="577"/>
    </location>
</feature>
<organism evidence="13">
    <name type="scientific">Blastobotrys adeninivorans</name>
    <name type="common">Yeast</name>
    <name type="synonym">Arxula adeninivorans</name>
    <dbReference type="NCBI Taxonomy" id="409370"/>
    <lineage>
        <taxon>Eukaryota</taxon>
        <taxon>Fungi</taxon>
        <taxon>Dikarya</taxon>
        <taxon>Ascomycota</taxon>
        <taxon>Saccharomycotina</taxon>
        <taxon>Dipodascomycetes</taxon>
        <taxon>Dipodascales</taxon>
        <taxon>Trichomonascaceae</taxon>
        <taxon>Blastobotrys</taxon>
    </lineage>
</organism>
<dbReference type="PANTHER" id="PTHR16036">
    <property type="entry name" value="ANKYRIN REPEAT AND ZINC FINGER DOMAIN-CONTAINING PROTEIN 1"/>
    <property type="match status" value="1"/>
</dbReference>
<feature type="region of interest" description="Disordered" evidence="11">
    <location>
        <begin position="92"/>
        <end position="122"/>
    </location>
</feature>
<feature type="domain" description="VLRF1" evidence="12">
    <location>
        <begin position="177"/>
        <end position="334"/>
    </location>
</feature>
<evidence type="ECO:0000256" key="2">
    <source>
        <dbReference type="ARBA" id="ARBA00009262"/>
    </source>
</evidence>
<dbReference type="PANTHER" id="PTHR16036:SF2">
    <property type="entry name" value="TRNA ENDONUCLEASE ANKZF1"/>
    <property type="match status" value="1"/>
</dbReference>
<evidence type="ECO:0000313" key="13">
    <source>
        <dbReference type="EMBL" id="CDP34972.1"/>
    </source>
</evidence>
<evidence type="ECO:0000256" key="10">
    <source>
        <dbReference type="PROSITE-ProRule" id="PRU01389"/>
    </source>
</evidence>
<evidence type="ECO:0000256" key="11">
    <source>
        <dbReference type="SAM" id="MobiDB-lite"/>
    </source>
</evidence>
<gene>
    <name evidence="13" type="ORF">GNLVRS02_ARAD1C24728g</name>
</gene>
<feature type="region of interest" description="Disordered" evidence="11">
    <location>
        <begin position="339"/>
        <end position="371"/>
    </location>
</feature>
<dbReference type="EMBL" id="HG937693">
    <property type="protein sequence ID" value="CDP34972.1"/>
    <property type="molecule type" value="Genomic_DNA"/>
</dbReference>
<sequence>MSKYYAYNLPADLTKSLEPLSFEPEAVDIQAQPSSRSEAKNQGPVCSTCQLALESDGIRDHYKSDYHRFNVKRRIRGDAPLSEDQFNQLDLDNESISGSDSDSDDLAPRLNSTKLDSEDNEADDAVDHRLAVLKGLPYLLFTCPDLEDKCIAMYKSLFQPEIIENPKEALPVLKSAANGHSVILMIGGGHFSGAVISHTTQNQKPTATNPYAHLNILAHKTFHRYTTRRKQGGSQSASDNAHGKANSAGSSLRRYNEMALQQEIRQLLAEWTQWINSAHSIYIRASGHSNRGILMNYDGAPITSKDARVRGLPFTTRRATANEVKRAWVELTKVVTVDKPAPPKAPKQTQKETDSKKDKEKKVAAEKAKVPTVEEKHTTELTALIKKSRAPRLIAYYKANVLDPEFRFVPDSTYANTPNGLFYASSQGAHHIVTTMLMSLGADPTVTNAAGRHPYEVASDRATKDAFQLARASLGEEKWNWDAAKVGPPLTKDEIKERDAEEARKLNESRQAELKRLEKLEEKKKVDRTIYKHGEGRKLASSITTTLGQDSGTRGLSEEAKAKLERERRARAAEARMKKLQGK</sequence>
<keyword evidence="3 10" id="KW-0963">Cytoplasm</keyword>
<dbReference type="GO" id="GO:0016787">
    <property type="term" value="F:hydrolase activity"/>
    <property type="evidence" value="ECO:0007669"/>
    <property type="project" value="UniProtKB-KW"/>
</dbReference>
<evidence type="ECO:0000256" key="5">
    <source>
        <dbReference type="ARBA" id="ARBA00022737"/>
    </source>
</evidence>
<keyword evidence="5" id="KW-0677">Repeat</keyword>
<protein>
    <submittedName>
        <fullName evidence="13">ARAD1C24728p</fullName>
    </submittedName>
</protein>
<evidence type="ECO:0000256" key="6">
    <source>
        <dbReference type="ARBA" id="ARBA00022759"/>
    </source>
</evidence>
<dbReference type="AlphaFoldDB" id="A0A060T7U2"/>
<comment type="domain">
    <text evidence="10">The VLRF1 domain mediates binding to the 60S ribosomal subunit.</text>
</comment>
<comment type="subcellular location">
    <subcellularLocation>
        <location evidence="1">Cytoplasm</location>
    </subcellularLocation>
</comment>
<feature type="compositionally biased region" description="Polar residues" evidence="11">
    <location>
        <begin position="541"/>
        <end position="554"/>
    </location>
</feature>
<feature type="compositionally biased region" description="Basic and acidic residues" evidence="11">
    <location>
        <begin position="349"/>
        <end position="371"/>
    </location>
</feature>
<comment type="similarity">
    <text evidence="2 10">Belongs to the ANKZF1/VMS1 family.</text>
</comment>
<keyword evidence="7 10" id="KW-0378">Hydrolase</keyword>
<accession>A0A060T7U2</accession>
<evidence type="ECO:0000256" key="7">
    <source>
        <dbReference type="ARBA" id="ARBA00022801"/>
    </source>
</evidence>
<keyword evidence="4 10" id="KW-0540">Nuclease</keyword>
<feature type="region of interest" description="Disordered" evidence="11">
    <location>
        <begin position="227"/>
        <end position="250"/>
    </location>
</feature>
<dbReference type="InterPro" id="IPR047139">
    <property type="entry name" value="ANKZ1/VMS1"/>
</dbReference>
<proteinExistence type="inferred from homology"/>
<reference evidence="13" key="2">
    <citation type="submission" date="2014-06" db="EMBL/GenBank/DDBJ databases">
        <title>The complete genome of Blastobotrys (Arxula) adeninivorans LS3 - a yeast of biotechnological interest.</title>
        <authorList>
            <person name="Kunze G."/>
            <person name="Gaillardin C."/>
            <person name="Czernicka M."/>
            <person name="Durrens P."/>
            <person name="Martin T."/>
            <person name="Boer E."/>
            <person name="Gabaldon T."/>
            <person name="Cruz J."/>
            <person name="Talla E."/>
            <person name="Marck C."/>
            <person name="Goffeau A."/>
            <person name="Barbe V."/>
            <person name="Baret P."/>
            <person name="Baronian K."/>
            <person name="Beier S."/>
            <person name="Bleykasten C."/>
            <person name="Bode R."/>
            <person name="Casaregola S."/>
            <person name="Despons L."/>
            <person name="Fairhead C."/>
            <person name="Giersberg M."/>
            <person name="Gierski P."/>
            <person name="Hahnel U."/>
            <person name="Hartmann A."/>
            <person name="Jankowska D."/>
            <person name="Jubin C."/>
            <person name="Jung P."/>
            <person name="Lafontaine I."/>
            <person name="Leh-Louis V."/>
            <person name="Lemaire M."/>
            <person name="Marcet-Houben M."/>
            <person name="Mascher M."/>
            <person name="Morel G."/>
            <person name="Richard G.-F."/>
            <person name="Riechen J."/>
            <person name="Sacerdot C."/>
            <person name="Sarkar A."/>
            <person name="Savel G."/>
            <person name="Schacherer J."/>
            <person name="Sherman D."/>
            <person name="Straub M.-L."/>
            <person name="Stein N."/>
            <person name="Thierry A."/>
            <person name="Trautwein-Schult A."/>
            <person name="Westhof E."/>
            <person name="Worch S."/>
            <person name="Dujon B."/>
            <person name="Souciet J.-L."/>
            <person name="Wincker P."/>
            <person name="Scholz U."/>
            <person name="Neuveglise N."/>
        </authorList>
    </citation>
    <scope>NUCLEOTIDE SEQUENCE</scope>
    <source>
        <strain evidence="13">LS3</strain>
    </source>
</reference>
<dbReference type="GO" id="GO:0005737">
    <property type="term" value="C:cytoplasm"/>
    <property type="evidence" value="ECO:0007669"/>
    <property type="project" value="UniProtKB-SubCell"/>
</dbReference>
<evidence type="ECO:0000259" key="12">
    <source>
        <dbReference type="PROSITE" id="PS52044"/>
    </source>
</evidence>
<reference evidence="13" key="1">
    <citation type="submission" date="2014-02" db="EMBL/GenBank/DDBJ databases">
        <authorList>
            <person name="Genoscope - CEA"/>
        </authorList>
    </citation>
    <scope>NUCLEOTIDE SEQUENCE</scope>
    <source>
        <strain evidence="13">LS3</strain>
    </source>
</reference>
<feature type="active site" evidence="10">
    <location>
        <position position="235"/>
    </location>
</feature>
<evidence type="ECO:0000256" key="8">
    <source>
        <dbReference type="ARBA" id="ARBA00023043"/>
    </source>
</evidence>
<evidence type="ECO:0000256" key="4">
    <source>
        <dbReference type="ARBA" id="ARBA00022722"/>
    </source>
</evidence>